<dbReference type="Pfam" id="PF01926">
    <property type="entry name" value="MMR_HSR1"/>
    <property type="match status" value="1"/>
</dbReference>
<keyword evidence="2" id="KW-0479">Metal-binding</keyword>
<dbReference type="GO" id="GO:0005525">
    <property type="term" value="F:GTP binding"/>
    <property type="evidence" value="ECO:0007669"/>
    <property type="project" value="InterPro"/>
</dbReference>
<dbReference type="AlphaFoldDB" id="A0A2M8PXC7"/>
<dbReference type="Gene3D" id="1.10.150.300">
    <property type="entry name" value="TGS-like domain"/>
    <property type="match status" value="1"/>
</dbReference>
<dbReference type="GO" id="GO:0046872">
    <property type="term" value="F:metal ion binding"/>
    <property type="evidence" value="ECO:0007669"/>
    <property type="project" value="UniProtKB-KW"/>
</dbReference>
<proteinExistence type="predicted"/>
<evidence type="ECO:0000313" key="6">
    <source>
        <dbReference type="EMBL" id="PJF35913.1"/>
    </source>
</evidence>
<comment type="caution">
    <text evidence="7">The sequence shown here is derived from an EMBL/GenBank/DDBJ whole genome shotgun (WGS) entry which is preliminary data.</text>
</comment>
<dbReference type="Gene3D" id="3.40.50.300">
    <property type="entry name" value="P-loop containing nucleotide triphosphate hydrolases"/>
    <property type="match status" value="1"/>
</dbReference>
<dbReference type="GO" id="GO:0005737">
    <property type="term" value="C:cytoplasm"/>
    <property type="evidence" value="ECO:0007669"/>
    <property type="project" value="TreeGrafter"/>
</dbReference>
<dbReference type="SUPFAM" id="SSF52540">
    <property type="entry name" value="P-loop containing nucleoside triphosphate hydrolases"/>
    <property type="match status" value="1"/>
</dbReference>
<dbReference type="InterPro" id="IPR023192">
    <property type="entry name" value="TGS-like_dom_sf"/>
</dbReference>
<dbReference type="InterPro" id="IPR012675">
    <property type="entry name" value="Beta-grasp_dom_sf"/>
</dbReference>
<dbReference type="InterPro" id="IPR013029">
    <property type="entry name" value="YchF_C"/>
</dbReference>
<dbReference type="Gene3D" id="3.10.20.30">
    <property type="match status" value="1"/>
</dbReference>
<dbReference type="InterPro" id="IPR006073">
    <property type="entry name" value="GTP-bd"/>
</dbReference>
<dbReference type="GO" id="GO:0016887">
    <property type="term" value="F:ATP hydrolysis activity"/>
    <property type="evidence" value="ECO:0007669"/>
    <property type="project" value="InterPro"/>
</dbReference>
<evidence type="ECO:0000256" key="3">
    <source>
        <dbReference type="ARBA" id="ARBA00022741"/>
    </source>
</evidence>
<dbReference type="GO" id="GO:0005524">
    <property type="term" value="F:ATP binding"/>
    <property type="evidence" value="ECO:0007669"/>
    <property type="project" value="UniProtKB-KW"/>
</dbReference>
<dbReference type="Pfam" id="PF06071">
    <property type="entry name" value="YchF-GTPase_C"/>
    <property type="match status" value="1"/>
</dbReference>
<organism evidence="7 8">
    <name type="scientific">Candidatus Thermofonsia Clade 1 bacterium</name>
    <dbReference type="NCBI Taxonomy" id="2364210"/>
    <lineage>
        <taxon>Bacteria</taxon>
        <taxon>Bacillati</taxon>
        <taxon>Chloroflexota</taxon>
        <taxon>Candidatus Thermofontia</taxon>
        <taxon>Candidatus Thermofonsia Clade 1</taxon>
    </lineage>
</organism>
<keyword evidence="3" id="KW-0547">Nucleotide-binding</keyword>
<dbReference type="FunFam" id="1.10.150.300:FF:000001">
    <property type="entry name" value="Ribosome-binding ATPase YchF"/>
    <property type="match status" value="1"/>
</dbReference>
<evidence type="ECO:0000313" key="8">
    <source>
        <dbReference type="Proteomes" id="UP000228947"/>
    </source>
</evidence>
<sequence>MRLGIVGLPNSGKTTIFNALTRSNRPTGAVSGGKLEVFTAVVPVPDVRIDQLSALYKPKKTIYATITYTDIGGLERGIGKEGISGELRNQLQQVEGFIHVVRAFEDESVPHPEITIDPLRDLSTVDTEFLLSDLVTIERRLERLAEERRKGKPANPATFEAELATLERFKAHLDELKPLRALESTPEERRLVRGYGLLSLKPMLVIFNSGEQSYDVAQARAYQMPNLRMIALQGKLEAEIAQLQGEDQRLFLAEYGIAEPGAQRAIRESYELLHIHSFFTVGPDEVRAWTIPIGATAQEAAGVIHSDLARGFIRAEVTACADLLALGSEAEVKKQGKMRLEGKDYIVKDGDILHIRANV</sequence>
<evidence type="ECO:0000313" key="7">
    <source>
        <dbReference type="EMBL" id="PJF42172.1"/>
    </source>
</evidence>
<comment type="cofactor">
    <cofactor evidence="1">
        <name>Mg(2+)</name>
        <dbReference type="ChEBI" id="CHEBI:18420"/>
    </cofactor>
</comment>
<accession>A0A2M8PEC5</accession>
<dbReference type="InterPro" id="IPR027417">
    <property type="entry name" value="P-loop_NTPase"/>
</dbReference>
<evidence type="ECO:0000256" key="1">
    <source>
        <dbReference type="ARBA" id="ARBA00001946"/>
    </source>
</evidence>
<dbReference type="InterPro" id="IPR012676">
    <property type="entry name" value="TGS-like"/>
</dbReference>
<dbReference type="InterPro" id="IPR004095">
    <property type="entry name" value="TGS"/>
</dbReference>
<dbReference type="EMBL" id="PGTL01000029">
    <property type="protein sequence ID" value="PJF42172.1"/>
    <property type="molecule type" value="Genomic_DNA"/>
</dbReference>
<dbReference type="SUPFAM" id="SSF81271">
    <property type="entry name" value="TGS-like"/>
    <property type="match status" value="1"/>
</dbReference>
<reference evidence="8 9" key="1">
    <citation type="submission" date="2017-11" db="EMBL/GenBank/DDBJ databases">
        <title>Evolution of Phototrophy in the Chloroflexi Phylum Driven by Horizontal Gene Transfer.</title>
        <authorList>
            <person name="Ward L.M."/>
            <person name="Hemp J."/>
            <person name="Shih P.M."/>
            <person name="Mcglynn S.E."/>
            <person name="Fischer W."/>
        </authorList>
    </citation>
    <scope>NUCLEOTIDE SEQUENCE [LARGE SCALE GENOMIC DNA]</scope>
    <source>
        <strain evidence="7">CP1_1M</strain>
        <strain evidence="6">JP3_13</strain>
    </source>
</reference>
<dbReference type="Proteomes" id="UP000229681">
    <property type="component" value="Unassembled WGS sequence"/>
</dbReference>
<dbReference type="PANTHER" id="PTHR23305:SF18">
    <property type="entry name" value="OBG-TYPE G DOMAIN-CONTAINING PROTEIN"/>
    <property type="match status" value="1"/>
</dbReference>
<dbReference type="CDD" id="cd04867">
    <property type="entry name" value="TGS_YchF_OLA1"/>
    <property type="match status" value="1"/>
</dbReference>
<protein>
    <submittedName>
        <fullName evidence="7">Redox-regulated ATPase YchF</fullName>
    </submittedName>
</protein>
<dbReference type="Proteomes" id="UP000228947">
    <property type="component" value="Unassembled WGS sequence"/>
</dbReference>
<keyword evidence="4" id="KW-0067">ATP-binding</keyword>
<feature type="domain" description="TGS" evidence="5">
    <location>
        <begin position="271"/>
        <end position="357"/>
    </location>
</feature>
<dbReference type="PROSITE" id="PS51880">
    <property type="entry name" value="TGS"/>
    <property type="match status" value="1"/>
</dbReference>
<dbReference type="InterPro" id="IPR004396">
    <property type="entry name" value="ATPase_YchF/OLA1"/>
</dbReference>
<evidence type="ECO:0000313" key="9">
    <source>
        <dbReference type="Proteomes" id="UP000229681"/>
    </source>
</evidence>
<name>A0A2M8PXC7_9CHLR</name>
<evidence type="ECO:0000259" key="5">
    <source>
        <dbReference type="PROSITE" id="PS51880"/>
    </source>
</evidence>
<gene>
    <name evidence="6" type="ORF">CUN49_08115</name>
    <name evidence="7" type="ORF">CUN50_05095</name>
</gene>
<evidence type="ECO:0000256" key="2">
    <source>
        <dbReference type="ARBA" id="ARBA00022723"/>
    </source>
</evidence>
<dbReference type="PIRSF" id="PIRSF006641">
    <property type="entry name" value="CHP00092"/>
    <property type="match status" value="1"/>
</dbReference>
<dbReference type="PANTHER" id="PTHR23305">
    <property type="entry name" value="OBG GTPASE FAMILY"/>
    <property type="match status" value="1"/>
</dbReference>
<dbReference type="PRINTS" id="PR00326">
    <property type="entry name" value="GTP1OBG"/>
</dbReference>
<evidence type="ECO:0000256" key="4">
    <source>
        <dbReference type="ARBA" id="ARBA00022840"/>
    </source>
</evidence>
<dbReference type="EMBL" id="PGTM01000097">
    <property type="protein sequence ID" value="PJF35913.1"/>
    <property type="molecule type" value="Genomic_DNA"/>
</dbReference>
<dbReference type="FunFam" id="3.10.20.30:FF:000001">
    <property type="entry name" value="Ribosome-binding ATPase YchF"/>
    <property type="match status" value="1"/>
</dbReference>
<accession>A0A2M8PXC7</accession>
<dbReference type="NCBIfam" id="TIGR00092">
    <property type="entry name" value="redox-regulated ATPase YchF"/>
    <property type="match status" value="1"/>
</dbReference>